<feature type="transmembrane region" description="Helical" evidence="6">
    <location>
        <begin position="78"/>
        <end position="97"/>
    </location>
</feature>
<dbReference type="InterPro" id="IPR011701">
    <property type="entry name" value="MFS"/>
</dbReference>
<feature type="transmembrane region" description="Helical" evidence="6">
    <location>
        <begin position="47"/>
        <end position="66"/>
    </location>
</feature>
<comment type="subcellular location">
    <subcellularLocation>
        <location evidence="1">Membrane</location>
        <topology evidence="1">Multi-pass membrane protein</topology>
    </subcellularLocation>
</comment>
<dbReference type="Proteomes" id="UP000537188">
    <property type="component" value="Unassembled WGS sequence"/>
</dbReference>
<comment type="caution">
    <text evidence="8">The sequence shown here is derived from an EMBL/GenBank/DDBJ whole genome shotgun (WGS) entry which is preliminary data.</text>
</comment>
<dbReference type="SUPFAM" id="SSF103473">
    <property type="entry name" value="MFS general substrate transporter"/>
    <property type="match status" value="1"/>
</dbReference>
<dbReference type="GO" id="GO:0016020">
    <property type="term" value="C:membrane"/>
    <property type="evidence" value="ECO:0007669"/>
    <property type="project" value="UniProtKB-SubCell"/>
</dbReference>
<feature type="transmembrane region" description="Helical" evidence="6">
    <location>
        <begin position="103"/>
        <end position="124"/>
    </location>
</feature>
<evidence type="ECO:0000256" key="1">
    <source>
        <dbReference type="ARBA" id="ARBA00004141"/>
    </source>
</evidence>
<sequence length="433" mass="46360">MGITPSRNIFFALSVLFLINLMNYFDRSIPAVVLESIGKEFSLTDTSLGIIAIAFTLVHAMVGVPLGYVADRFTRTRVISIGVALWSLLTAASGAAWSFTSFLLARAGVGIGEASFAPAANSLIADLVPSSKRARAIGLFMLGYPIGTFLCYYFVGLIAQVGGWRLPFILAAIPGVLLALLILLVREPIRGGKDSKTSVSRTSIFSLIRMPVFVWLCVFCSFMNMSAYGLVTFLPTLLMRVHGLNVSDAGAISSIVLGGTGLVGLTLGAWLADKFHQKFNGGRLILGAFSMFASTPLLWAGLSSPPGNTQSLLIFLTIGWLLYFIYFVTVYPTLLDIVDASRRGVAMAIVFFFANVLGGGIGTLLTGVLSDRFANEAMLLAGAVELTAADRAIGLNLSLQYVVPAGIFLGGMTMLFALRSYRAMQLTRPVLSR</sequence>
<reference evidence="8 9" key="1">
    <citation type="submission" date="2020-04" db="EMBL/GenBank/DDBJ databases">
        <title>Molecular characterization of pseudomonads from Agaricus bisporus reveal novel blotch 2 pathogens in Western Europe.</title>
        <authorList>
            <person name="Taparia T."/>
            <person name="Krijger M."/>
            <person name="Haynes E."/>
            <person name="Elpinstone J.G."/>
            <person name="Noble R."/>
            <person name="Van Der Wolf J."/>
        </authorList>
    </citation>
    <scope>NUCLEOTIDE SEQUENCE [LARGE SCALE GENOMIC DNA]</scope>
    <source>
        <strain evidence="8 9">IPO3781</strain>
    </source>
</reference>
<evidence type="ECO:0000256" key="5">
    <source>
        <dbReference type="ARBA" id="ARBA00023136"/>
    </source>
</evidence>
<feature type="transmembrane region" description="Helical" evidence="6">
    <location>
        <begin position="314"/>
        <end position="334"/>
    </location>
</feature>
<evidence type="ECO:0000313" key="8">
    <source>
        <dbReference type="EMBL" id="NWE77806.1"/>
    </source>
</evidence>
<keyword evidence="3 6" id="KW-0812">Transmembrane</keyword>
<evidence type="ECO:0000313" key="9">
    <source>
        <dbReference type="Proteomes" id="UP000537188"/>
    </source>
</evidence>
<feature type="transmembrane region" description="Helical" evidence="6">
    <location>
        <begin position="346"/>
        <end position="369"/>
    </location>
</feature>
<evidence type="ECO:0000256" key="4">
    <source>
        <dbReference type="ARBA" id="ARBA00022989"/>
    </source>
</evidence>
<dbReference type="Gene3D" id="1.20.1250.20">
    <property type="entry name" value="MFS general substrate transporter like domains"/>
    <property type="match status" value="1"/>
</dbReference>
<dbReference type="InterPro" id="IPR020846">
    <property type="entry name" value="MFS_dom"/>
</dbReference>
<evidence type="ECO:0000259" key="7">
    <source>
        <dbReference type="PROSITE" id="PS50850"/>
    </source>
</evidence>
<dbReference type="RefSeq" id="WP_177115187.1">
    <property type="nucleotide sequence ID" value="NZ_JACARF010000023.1"/>
</dbReference>
<keyword evidence="4 6" id="KW-1133">Transmembrane helix</keyword>
<accession>A0A7Y8FEB8</accession>
<dbReference type="PROSITE" id="PS50850">
    <property type="entry name" value="MFS"/>
    <property type="match status" value="1"/>
</dbReference>
<protein>
    <submittedName>
        <fullName evidence="8">MFS transporter</fullName>
    </submittedName>
</protein>
<keyword evidence="5 6" id="KW-0472">Membrane</keyword>
<proteinExistence type="predicted"/>
<feature type="transmembrane region" description="Helical" evidence="6">
    <location>
        <begin position="164"/>
        <end position="185"/>
    </location>
</feature>
<feature type="transmembrane region" description="Helical" evidence="6">
    <location>
        <begin position="284"/>
        <end position="302"/>
    </location>
</feature>
<keyword evidence="2" id="KW-0813">Transport</keyword>
<name>A0A7Y8FEB8_9PSED</name>
<dbReference type="InterPro" id="IPR036259">
    <property type="entry name" value="MFS_trans_sf"/>
</dbReference>
<feature type="transmembrane region" description="Helical" evidence="6">
    <location>
        <begin position="399"/>
        <end position="418"/>
    </location>
</feature>
<dbReference type="EMBL" id="JACARF010000023">
    <property type="protein sequence ID" value="NWE77806.1"/>
    <property type="molecule type" value="Genomic_DNA"/>
</dbReference>
<feature type="transmembrane region" description="Helical" evidence="6">
    <location>
        <begin position="136"/>
        <end position="158"/>
    </location>
</feature>
<gene>
    <name evidence="8" type="ORF">HX828_19765</name>
</gene>
<evidence type="ECO:0000256" key="2">
    <source>
        <dbReference type="ARBA" id="ARBA00022448"/>
    </source>
</evidence>
<evidence type="ECO:0000256" key="6">
    <source>
        <dbReference type="SAM" id="Phobius"/>
    </source>
</evidence>
<dbReference type="GO" id="GO:0022857">
    <property type="term" value="F:transmembrane transporter activity"/>
    <property type="evidence" value="ECO:0007669"/>
    <property type="project" value="InterPro"/>
</dbReference>
<feature type="transmembrane region" description="Helical" evidence="6">
    <location>
        <begin position="206"/>
        <end position="231"/>
    </location>
</feature>
<dbReference type="AlphaFoldDB" id="A0A7Y8FEB8"/>
<dbReference type="PANTHER" id="PTHR23505">
    <property type="entry name" value="SPINSTER"/>
    <property type="match status" value="1"/>
</dbReference>
<dbReference type="Pfam" id="PF07690">
    <property type="entry name" value="MFS_1"/>
    <property type="match status" value="1"/>
</dbReference>
<organism evidence="8 9">
    <name type="scientific">Pseudomonas yamanorum</name>
    <dbReference type="NCBI Taxonomy" id="515393"/>
    <lineage>
        <taxon>Bacteria</taxon>
        <taxon>Pseudomonadati</taxon>
        <taxon>Pseudomonadota</taxon>
        <taxon>Gammaproteobacteria</taxon>
        <taxon>Pseudomonadales</taxon>
        <taxon>Pseudomonadaceae</taxon>
        <taxon>Pseudomonas</taxon>
    </lineage>
</organism>
<feature type="domain" description="Major facilitator superfamily (MFS) profile" evidence="7">
    <location>
        <begin position="12"/>
        <end position="428"/>
    </location>
</feature>
<feature type="transmembrane region" description="Helical" evidence="6">
    <location>
        <begin position="251"/>
        <end position="272"/>
    </location>
</feature>
<dbReference type="CDD" id="cd17328">
    <property type="entry name" value="MFS_spinster_like"/>
    <property type="match status" value="1"/>
</dbReference>
<dbReference type="PANTHER" id="PTHR23505:SF79">
    <property type="entry name" value="PROTEIN SPINSTER"/>
    <property type="match status" value="1"/>
</dbReference>
<dbReference type="InterPro" id="IPR044770">
    <property type="entry name" value="MFS_spinster-like"/>
</dbReference>
<evidence type="ECO:0000256" key="3">
    <source>
        <dbReference type="ARBA" id="ARBA00022692"/>
    </source>
</evidence>